<keyword evidence="2" id="KW-1185">Reference proteome</keyword>
<protein>
    <submittedName>
        <fullName evidence="1">Uncharacterized protein</fullName>
    </submittedName>
</protein>
<organism evidence="1 2">
    <name type="scientific">Paramicrosporidium saccamoebae</name>
    <dbReference type="NCBI Taxonomy" id="1246581"/>
    <lineage>
        <taxon>Eukaryota</taxon>
        <taxon>Fungi</taxon>
        <taxon>Fungi incertae sedis</taxon>
        <taxon>Cryptomycota</taxon>
        <taxon>Cryptomycota incertae sedis</taxon>
        <taxon>Paramicrosporidium</taxon>
    </lineage>
</organism>
<proteinExistence type="predicted"/>
<evidence type="ECO:0000313" key="1">
    <source>
        <dbReference type="EMBL" id="PJF17847.1"/>
    </source>
</evidence>
<comment type="caution">
    <text evidence="1">The sequence shown here is derived from an EMBL/GenBank/DDBJ whole genome shotgun (WGS) entry which is preliminary data.</text>
</comment>
<dbReference type="EMBL" id="MTSL01000157">
    <property type="protein sequence ID" value="PJF17847.1"/>
    <property type="molecule type" value="Genomic_DNA"/>
</dbReference>
<gene>
    <name evidence="1" type="ORF">PSACC_02355</name>
</gene>
<dbReference type="AlphaFoldDB" id="A0A2H9TJB3"/>
<sequence>MLLPVPGGCKLKRLRKTYIIHEDCLRSIEAPSVQQVRVLNQIHMTNALTYVLELSGSIANAYHTWVSYRSLLFNAIHFQKSLDDRVRVRIHTKIVSRDENIGRAEKLIIEVSNPIIFQPDYTAYLLPLDEFSAPYTAEKAYAIRIVATINQEAAAIDPMVAAANSMTAVINPLTTVIDPRVCNNVLRLLMREFWKNDNKVFFGISLRFFAHNKVLIRLFYPKSVSYALARRNVHDLWSNSTRAILQNFQFAYEPCTTPMPTPPESYRQDKTLVLQVGTSPINHVINENVFHDLNMRFVFHRGHQNIIWLAGNSSPFYHHDFQLINVFHPLLQRDQVESWRAPVYHILLWILQTPESTCHAIKFTILDDHSVKVKVMCVMNIARSYLDALYAYYEIE</sequence>
<evidence type="ECO:0000313" key="2">
    <source>
        <dbReference type="Proteomes" id="UP000240830"/>
    </source>
</evidence>
<accession>A0A2H9TJB3</accession>
<dbReference type="Proteomes" id="UP000240830">
    <property type="component" value="Unassembled WGS sequence"/>
</dbReference>
<name>A0A2H9TJB3_9FUNG</name>
<reference evidence="1 2" key="1">
    <citation type="submission" date="2016-10" db="EMBL/GenBank/DDBJ databases">
        <title>The genome of Paramicrosporidium saccamoebae is the missing link in understanding Cryptomycota and Microsporidia evolution.</title>
        <authorList>
            <person name="Quandt C.A."/>
            <person name="Beaudet D."/>
            <person name="Corsaro D."/>
            <person name="Michel R."/>
            <person name="Corradi N."/>
            <person name="James T."/>
        </authorList>
    </citation>
    <scope>NUCLEOTIDE SEQUENCE [LARGE SCALE GENOMIC DNA]</scope>
    <source>
        <strain evidence="1 2">KSL3</strain>
    </source>
</reference>